<feature type="disulfide bond" evidence="6">
    <location>
        <begin position="303"/>
        <end position="330"/>
    </location>
</feature>
<feature type="domain" description="Sushi" evidence="8">
    <location>
        <begin position="1"/>
        <end position="35"/>
    </location>
</feature>
<organism evidence="9">
    <name type="scientific">Anisakis simplex</name>
    <name type="common">Herring worm</name>
    <dbReference type="NCBI Taxonomy" id="6269"/>
    <lineage>
        <taxon>Eukaryota</taxon>
        <taxon>Metazoa</taxon>
        <taxon>Ecdysozoa</taxon>
        <taxon>Nematoda</taxon>
        <taxon>Chromadorea</taxon>
        <taxon>Rhabditida</taxon>
        <taxon>Spirurina</taxon>
        <taxon>Ascaridomorpha</taxon>
        <taxon>Ascaridoidea</taxon>
        <taxon>Anisakidae</taxon>
        <taxon>Anisakis</taxon>
        <taxon>Anisakis simplex complex</taxon>
    </lineage>
</organism>
<dbReference type="InterPro" id="IPR000436">
    <property type="entry name" value="Sushi_SCR_CCP_dom"/>
</dbReference>
<evidence type="ECO:0000259" key="8">
    <source>
        <dbReference type="PROSITE" id="PS50923"/>
    </source>
</evidence>
<dbReference type="WBParaSite" id="ASIM_0001698101-mRNA-1">
    <property type="protein sequence ID" value="ASIM_0001698101-mRNA-1"/>
    <property type="gene ID" value="ASIM_0001698101"/>
</dbReference>
<feature type="disulfide bond" evidence="6">
    <location>
        <begin position="183"/>
        <end position="210"/>
    </location>
</feature>
<keyword evidence="2" id="KW-0732">Signal</keyword>
<dbReference type="InterPro" id="IPR007110">
    <property type="entry name" value="Ig-like_dom"/>
</dbReference>
<reference evidence="9" key="1">
    <citation type="submission" date="2017-02" db="UniProtKB">
        <authorList>
            <consortium name="WormBaseParasite"/>
        </authorList>
    </citation>
    <scope>IDENTIFICATION</scope>
</reference>
<dbReference type="CDD" id="cd00033">
    <property type="entry name" value="CCP"/>
    <property type="match status" value="4"/>
</dbReference>
<dbReference type="SUPFAM" id="SSF57535">
    <property type="entry name" value="Complement control module/SCR domain"/>
    <property type="match status" value="4"/>
</dbReference>
<dbReference type="PROSITE" id="PS50923">
    <property type="entry name" value="SUSHI"/>
    <property type="match status" value="5"/>
</dbReference>
<evidence type="ECO:0000256" key="5">
    <source>
        <dbReference type="ARBA" id="ARBA00023180"/>
    </source>
</evidence>
<feature type="domain" description="Sushi" evidence="8">
    <location>
        <begin position="333"/>
        <end position="393"/>
    </location>
</feature>
<feature type="disulfide bond" evidence="6">
    <location>
        <begin position="274"/>
        <end position="317"/>
    </location>
</feature>
<dbReference type="InterPro" id="IPR036179">
    <property type="entry name" value="Ig-like_dom_sf"/>
</dbReference>
<dbReference type="AlphaFoldDB" id="A0A0M3K7P0"/>
<dbReference type="Pfam" id="PF00084">
    <property type="entry name" value="Sushi"/>
    <property type="match status" value="4"/>
</dbReference>
<evidence type="ECO:0000256" key="1">
    <source>
        <dbReference type="ARBA" id="ARBA00022659"/>
    </source>
</evidence>
<feature type="domain" description="Sushi" evidence="8">
    <location>
        <begin position="272"/>
        <end position="332"/>
    </location>
</feature>
<proteinExistence type="predicted"/>
<dbReference type="SMART" id="SM00032">
    <property type="entry name" value="CCP"/>
    <property type="match status" value="4"/>
</dbReference>
<keyword evidence="3" id="KW-0677">Repeat</keyword>
<keyword evidence="4 6" id="KW-1015">Disulfide bond</keyword>
<evidence type="ECO:0000256" key="4">
    <source>
        <dbReference type="ARBA" id="ARBA00023157"/>
    </source>
</evidence>
<protein>
    <submittedName>
        <fullName evidence="9">Locomotion-related protein Hikaru genki (inferred by orthology to a D. melanogaster protein)</fullName>
    </submittedName>
</protein>
<dbReference type="Gene3D" id="2.10.70.10">
    <property type="entry name" value="Complement Module, domain 1"/>
    <property type="match status" value="5"/>
</dbReference>
<sequence length="400" mass="44475">LAFTCVDFGMQQLRGNNVVTCKNGHWSSKLPKCIALDPLNRFDGSPPIKFKLEQGSHAVTPIGELIINSSSTLHLYCLFPRKKGQPVWEISSKYRYYPRSWTKYTVPQLQDVDAYELTVSAAQPEDGGFFHCVAPNGRRTTLKIIIKEQPSDVTCEPFKNVSNLRVFFASRHHYIGTTAQFSCANGYRVDGAQSAMCLSNGKWSHDPPKCQALQCPPIVLRDQALLATVTSYKHGGMAHFSCLPTYSLIGNEYAQCGASAKWSDRIPKCKLITCGKAPVPRNGDIIGGSKTSYNVQEVVVFECKHGYMLTGHDYTVCQSNGNWSTLNTQCVPYCRFPGKPEHGDSTSPARPYYLAGEKVVYYCTSVEYRLNAENVLECLPSGQWSRNVPLCLPINTKHSS</sequence>
<evidence type="ECO:0000256" key="3">
    <source>
        <dbReference type="ARBA" id="ARBA00022737"/>
    </source>
</evidence>
<feature type="domain" description="Sushi" evidence="8">
    <location>
        <begin position="153"/>
        <end position="212"/>
    </location>
</feature>
<evidence type="ECO:0000256" key="2">
    <source>
        <dbReference type="ARBA" id="ARBA00022729"/>
    </source>
</evidence>
<feature type="domain" description="Sushi" evidence="8">
    <location>
        <begin position="213"/>
        <end position="271"/>
    </location>
</feature>
<evidence type="ECO:0000256" key="6">
    <source>
        <dbReference type="PROSITE-ProRule" id="PRU00302"/>
    </source>
</evidence>
<evidence type="ECO:0000313" key="9">
    <source>
        <dbReference type="WBParaSite" id="ASIM_0001698101-mRNA-1"/>
    </source>
</evidence>
<name>A0A0M3K7P0_ANISI</name>
<keyword evidence="5" id="KW-0325">Glycoprotein</keyword>
<accession>A0A0M3K7P0</accession>
<feature type="domain" description="Ig-like" evidence="7">
    <location>
        <begin position="46"/>
        <end position="143"/>
    </location>
</feature>
<keyword evidence="1 6" id="KW-0768">Sushi</keyword>
<feature type="disulfide bond" evidence="6">
    <location>
        <begin position="242"/>
        <end position="269"/>
    </location>
</feature>
<evidence type="ECO:0000259" key="7">
    <source>
        <dbReference type="PROSITE" id="PS50835"/>
    </source>
</evidence>
<dbReference type="SUPFAM" id="SSF48726">
    <property type="entry name" value="Immunoglobulin"/>
    <property type="match status" value="1"/>
</dbReference>
<dbReference type="PANTHER" id="PTHR46393:SF7">
    <property type="entry name" value="COMPLEMENT C2"/>
    <property type="match status" value="1"/>
</dbReference>
<dbReference type="PROSITE" id="PS50835">
    <property type="entry name" value="IG_LIKE"/>
    <property type="match status" value="1"/>
</dbReference>
<dbReference type="Gene3D" id="2.60.40.10">
    <property type="entry name" value="Immunoglobulins"/>
    <property type="match status" value="1"/>
</dbReference>
<dbReference type="InterPro" id="IPR013783">
    <property type="entry name" value="Ig-like_fold"/>
</dbReference>
<dbReference type="FunFam" id="2.10.70.10:FF:000014">
    <property type="entry name" value="Membrane cofactor protein"/>
    <property type="match status" value="1"/>
</dbReference>
<dbReference type="PANTHER" id="PTHR46393">
    <property type="entry name" value="SUSHI DOMAIN-CONTAINING PROTEIN"/>
    <property type="match status" value="1"/>
</dbReference>
<dbReference type="InterPro" id="IPR035976">
    <property type="entry name" value="Sushi/SCR/CCP_sf"/>
</dbReference>
<comment type="caution">
    <text evidence="6">Lacks conserved residue(s) required for the propagation of feature annotation.</text>
</comment>